<evidence type="ECO:0000313" key="4">
    <source>
        <dbReference type="Proteomes" id="UP001589532"/>
    </source>
</evidence>
<protein>
    <submittedName>
        <fullName evidence="3">Uncharacterized protein</fullName>
    </submittedName>
</protein>
<evidence type="ECO:0000256" key="2">
    <source>
        <dbReference type="SAM" id="SignalP"/>
    </source>
</evidence>
<feature type="compositionally biased region" description="Low complexity" evidence="1">
    <location>
        <begin position="121"/>
        <end position="145"/>
    </location>
</feature>
<gene>
    <name evidence="3" type="ORF">ACFFSA_11450</name>
</gene>
<comment type="caution">
    <text evidence="3">The sequence shown here is derived from an EMBL/GenBank/DDBJ whole genome shotgun (WGS) entry which is preliminary data.</text>
</comment>
<sequence>MVAAILVSLVSGLLSLQPLPAVADAAESVAAVGFHGAPETPKQAFGSAKTLPTLVSSQATKAVDRSAKRDPKRPKGALPLESPHVVTEEPAKGGLKTPPPLTWEPKPSAREKHGAGVSPEPAWAQSSAANTATSKAPSTSPASAAGLPRPVMAVRAAGERHLRLTVDEPTVSSLNATPGQLASGVWALSGTSPLFSAAVSYPNNEPYFGLGVEVEHDPSAAGQGSGLIWSAQTPVTTSQVNSVITSPAVPSGKLQDGWLIRWRVRGLAGDNGTTSPITGPWSEWQAARIDINKPTVSSLNATPGQLA</sequence>
<reference evidence="3 4" key="1">
    <citation type="submission" date="2024-09" db="EMBL/GenBank/DDBJ databases">
        <authorList>
            <person name="Sun Q."/>
            <person name="Mori K."/>
        </authorList>
    </citation>
    <scope>NUCLEOTIDE SEQUENCE [LARGE SCALE GENOMIC DNA]</scope>
    <source>
        <strain evidence="3 4">JCM 3143</strain>
    </source>
</reference>
<evidence type="ECO:0000256" key="1">
    <source>
        <dbReference type="SAM" id="MobiDB-lite"/>
    </source>
</evidence>
<feature type="signal peptide" evidence="2">
    <location>
        <begin position="1"/>
        <end position="23"/>
    </location>
</feature>
<name>A0ABV5RW90_9ACTN</name>
<dbReference type="EMBL" id="JBHMBW010000010">
    <property type="protein sequence ID" value="MFB9623689.1"/>
    <property type="molecule type" value="Genomic_DNA"/>
</dbReference>
<feature type="region of interest" description="Disordered" evidence="1">
    <location>
        <begin position="56"/>
        <end position="149"/>
    </location>
</feature>
<keyword evidence="4" id="KW-1185">Reference proteome</keyword>
<dbReference type="Proteomes" id="UP001589532">
    <property type="component" value="Unassembled WGS sequence"/>
</dbReference>
<evidence type="ECO:0000313" key="3">
    <source>
        <dbReference type="EMBL" id="MFB9623689.1"/>
    </source>
</evidence>
<organism evidence="3 4">
    <name type="scientific">Nonomuraea helvata</name>
    <dbReference type="NCBI Taxonomy" id="37484"/>
    <lineage>
        <taxon>Bacteria</taxon>
        <taxon>Bacillati</taxon>
        <taxon>Actinomycetota</taxon>
        <taxon>Actinomycetes</taxon>
        <taxon>Streptosporangiales</taxon>
        <taxon>Streptosporangiaceae</taxon>
        <taxon>Nonomuraea</taxon>
    </lineage>
</organism>
<dbReference type="RefSeq" id="WP_378520769.1">
    <property type="nucleotide sequence ID" value="NZ_JBHMBW010000010.1"/>
</dbReference>
<feature type="chain" id="PRO_5045336575" evidence="2">
    <location>
        <begin position="24"/>
        <end position="307"/>
    </location>
</feature>
<keyword evidence="2" id="KW-0732">Signal</keyword>
<feature type="non-terminal residue" evidence="3">
    <location>
        <position position="307"/>
    </location>
</feature>
<proteinExistence type="predicted"/>
<accession>A0ABV5RW90</accession>